<gene>
    <name evidence="2" type="ORF">AU255_06120</name>
</gene>
<dbReference type="Proteomes" id="UP000191980">
    <property type="component" value="Unassembled WGS sequence"/>
</dbReference>
<reference evidence="2 3" key="1">
    <citation type="submission" date="2015-12" db="EMBL/GenBank/DDBJ databases">
        <authorList>
            <person name="Shamseldin A."/>
            <person name="Moawad H."/>
            <person name="Abd El-Rahim W.M."/>
            <person name="Sadowsky M.J."/>
        </authorList>
    </citation>
    <scope>NUCLEOTIDE SEQUENCE [LARGE SCALE GENOMIC DNA]</scope>
    <source>
        <strain evidence="2 3">WF1</strain>
    </source>
</reference>
<comment type="caution">
    <text evidence="2">The sequence shown here is derived from an EMBL/GenBank/DDBJ whole genome shotgun (WGS) entry which is preliminary data.</text>
</comment>
<accession>A0A1V8M7E6</accession>
<dbReference type="RefSeq" id="WP_080522061.1">
    <property type="nucleotide sequence ID" value="NZ_LPUF01000001.1"/>
</dbReference>
<feature type="transmembrane region" description="Helical" evidence="1">
    <location>
        <begin position="91"/>
        <end position="109"/>
    </location>
</feature>
<name>A0A1V8M7E6_9GAMM</name>
<keyword evidence="3" id="KW-1185">Reference proteome</keyword>
<organism evidence="2 3">
    <name type="scientific">Methyloprofundus sedimenti</name>
    <dbReference type="NCBI Taxonomy" id="1420851"/>
    <lineage>
        <taxon>Bacteria</taxon>
        <taxon>Pseudomonadati</taxon>
        <taxon>Pseudomonadota</taxon>
        <taxon>Gammaproteobacteria</taxon>
        <taxon>Methylococcales</taxon>
        <taxon>Methylococcaceae</taxon>
        <taxon>Methyloprofundus</taxon>
    </lineage>
</organism>
<feature type="transmembrane region" description="Helical" evidence="1">
    <location>
        <begin position="26"/>
        <end position="47"/>
    </location>
</feature>
<keyword evidence="1" id="KW-0472">Membrane</keyword>
<dbReference type="InterPro" id="IPR026442">
    <property type="entry name" value="IPTL_CTERM"/>
</dbReference>
<evidence type="ECO:0000313" key="2">
    <source>
        <dbReference type="EMBL" id="OQK17452.1"/>
    </source>
</evidence>
<sequence length="115" mass="12410">MTDKPTKNPDTESPLEQNVDESRRKLIKMALGGAAIYSLPLMTSFSMEGLNLGGDAFADSFGSNMCIGGNMTQVGNQTCDFDSTPEKIPVLSVWSLGLLSLMLGFVGRIKGRFSR</sequence>
<dbReference type="NCBIfam" id="TIGR04174">
    <property type="entry name" value="IPTL_CTERM"/>
    <property type="match status" value="1"/>
</dbReference>
<dbReference type="EMBL" id="LPUF01000001">
    <property type="protein sequence ID" value="OQK17452.1"/>
    <property type="molecule type" value="Genomic_DNA"/>
</dbReference>
<evidence type="ECO:0008006" key="4">
    <source>
        <dbReference type="Google" id="ProtNLM"/>
    </source>
</evidence>
<keyword evidence="1" id="KW-0812">Transmembrane</keyword>
<proteinExistence type="predicted"/>
<evidence type="ECO:0000313" key="3">
    <source>
        <dbReference type="Proteomes" id="UP000191980"/>
    </source>
</evidence>
<dbReference type="AlphaFoldDB" id="A0A1V8M7E6"/>
<evidence type="ECO:0000256" key="1">
    <source>
        <dbReference type="SAM" id="Phobius"/>
    </source>
</evidence>
<protein>
    <recommendedName>
        <fullName evidence="4">IPTL-CTERM protein sorting domain-containing protein</fullName>
    </recommendedName>
</protein>
<keyword evidence="1" id="KW-1133">Transmembrane helix</keyword>